<evidence type="ECO:0000256" key="2">
    <source>
        <dbReference type="ARBA" id="ARBA00010214"/>
    </source>
</evidence>
<evidence type="ECO:0000256" key="6">
    <source>
        <dbReference type="ARBA" id="ARBA00022695"/>
    </source>
</evidence>
<dbReference type="SMART" id="SM00904">
    <property type="entry name" value="Flavokinase"/>
    <property type="match status" value="1"/>
</dbReference>
<dbReference type="GO" id="GO:0005524">
    <property type="term" value="F:ATP binding"/>
    <property type="evidence" value="ECO:0007669"/>
    <property type="project" value="UniProtKB-KW"/>
</dbReference>
<dbReference type="AlphaFoldDB" id="A0A382UVY8"/>
<gene>
    <name evidence="11" type="ORF">METZ01_LOCUS390722</name>
</gene>
<dbReference type="InterPro" id="IPR014729">
    <property type="entry name" value="Rossmann-like_a/b/a_fold"/>
</dbReference>
<keyword evidence="5" id="KW-0808">Transferase</keyword>
<evidence type="ECO:0000256" key="3">
    <source>
        <dbReference type="ARBA" id="ARBA00022630"/>
    </source>
</evidence>
<feature type="non-terminal residue" evidence="11">
    <location>
        <position position="1"/>
    </location>
</feature>
<keyword evidence="9" id="KW-0067">ATP-binding</keyword>
<dbReference type="GO" id="GO:0008531">
    <property type="term" value="F:riboflavin kinase activity"/>
    <property type="evidence" value="ECO:0007669"/>
    <property type="project" value="InterPro"/>
</dbReference>
<dbReference type="InterPro" id="IPR023468">
    <property type="entry name" value="Riboflavin_kinase"/>
</dbReference>
<keyword evidence="3" id="KW-0285">Flavoprotein</keyword>
<evidence type="ECO:0000259" key="10">
    <source>
        <dbReference type="SMART" id="SM00904"/>
    </source>
</evidence>
<dbReference type="Gene3D" id="2.40.30.30">
    <property type="entry name" value="Riboflavin kinase-like"/>
    <property type="match status" value="1"/>
</dbReference>
<sequence>ADYFLDKYIVGYFHPMDIIIGYNHHFGHKRHGDSEYLNKMKEQYNYNLYIKEPIKINDVPVSSSQIRSYLKESNLEAANRFLGREYEFSGKIVEGDGRGQLMNIPTANIVLKNVNQLIPAKGVYCVDANVDNHNYSGMCNIGVRPTFYEDGESVIEVHLITDDKLSLYGKEIQIKFKEFIREEKKYDSAEDLANQLMQDRYNCQLN</sequence>
<dbReference type="GO" id="GO:0003919">
    <property type="term" value="F:FMN adenylyltransferase activity"/>
    <property type="evidence" value="ECO:0007669"/>
    <property type="project" value="InterPro"/>
</dbReference>
<dbReference type="PANTHER" id="PTHR22749">
    <property type="entry name" value="RIBOFLAVIN KINASE/FMN ADENYLYLTRANSFERASE"/>
    <property type="match status" value="1"/>
</dbReference>
<accession>A0A382UVY8</accession>
<evidence type="ECO:0000256" key="9">
    <source>
        <dbReference type="ARBA" id="ARBA00022840"/>
    </source>
</evidence>
<evidence type="ECO:0000256" key="5">
    <source>
        <dbReference type="ARBA" id="ARBA00022679"/>
    </source>
</evidence>
<dbReference type="Pfam" id="PF01687">
    <property type="entry name" value="Flavokinase"/>
    <property type="match status" value="1"/>
</dbReference>
<dbReference type="EMBL" id="UINC01146884">
    <property type="protein sequence ID" value="SVD37868.1"/>
    <property type="molecule type" value="Genomic_DNA"/>
</dbReference>
<dbReference type="PANTHER" id="PTHR22749:SF6">
    <property type="entry name" value="RIBOFLAVIN KINASE"/>
    <property type="match status" value="1"/>
</dbReference>
<feature type="domain" description="Riboflavin kinase" evidence="10">
    <location>
        <begin position="81"/>
        <end position="206"/>
    </location>
</feature>
<keyword evidence="6" id="KW-0548">Nucleotidyltransferase</keyword>
<keyword evidence="7" id="KW-0547">Nucleotide-binding</keyword>
<comment type="similarity">
    <text evidence="2">Belongs to the RibF family.</text>
</comment>
<dbReference type="GO" id="GO:0006747">
    <property type="term" value="P:FAD biosynthetic process"/>
    <property type="evidence" value="ECO:0007669"/>
    <property type="project" value="UniProtKB-UniPathway"/>
</dbReference>
<dbReference type="UniPathway" id="UPA00277">
    <property type="reaction ID" value="UER00407"/>
</dbReference>
<comment type="pathway">
    <text evidence="1">Cofactor biosynthesis; FAD biosynthesis; FAD from FMN: step 1/1.</text>
</comment>
<evidence type="ECO:0000256" key="4">
    <source>
        <dbReference type="ARBA" id="ARBA00022643"/>
    </source>
</evidence>
<organism evidence="11">
    <name type="scientific">marine metagenome</name>
    <dbReference type="NCBI Taxonomy" id="408172"/>
    <lineage>
        <taxon>unclassified sequences</taxon>
        <taxon>metagenomes</taxon>
        <taxon>ecological metagenomes</taxon>
    </lineage>
</organism>
<proteinExistence type="inferred from homology"/>
<dbReference type="SUPFAM" id="SSF82114">
    <property type="entry name" value="Riboflavin kinase-like"/>
    <property type="match status" value="1"/>
</dbReference>
<reference evidence="11" key="1">
    <citation type="submission" date="2018-05" db="EMBL/GenBank/DDBJ databases">
        <authorList>
            <person name="Lanie J.A."/>
            <person name="Ng W.-L."/>
            <person name="Kazmierczak K.M."/>
            <person name="Andrzejewski T.M."/>
            <person name="Davidsen T.M."/>
            <person name="Wayne K.J."/>
            <person name="Tettelin H."/>
            <person name="Glass J.I."/>
            <person name="Rusch D."/>
            <person name="Podicherti R."/>
            <person name="Tsui H.-C.T."/>
            <person name="Winkler M.E."/>
        </authorList>
    </citation>
    <scope>NUCLEOTIDE SEQUENCE</scope>
</reference>
<dbReference type="InterPro" id="IPR015865">
    <property type="entry name" value="Riboflavin_kinase_bac/euk"/>
</dbReference>
<dbReference type="GO" id="GO:0009231">
    <property type="term" value="P:riboflavin biosynthetic process"/>
    <property type="evidence" value="ECO:0007669"/>
    <property type="project" value="InterPro"/>
</dbReference>
<dbReference type="Pfam" id="PF06574">
    <property type="entry name" value="FAD_syn"/>
    <property type="match status" value="1"/>
</dbReference>
<evidence type="ECO:0000256" key="8">
    <source>
        <dbReference type="ARBA" id="ARBA00022827"/>
    </source>
</evidence>
<dbReference type="GO" id="GO:0009398">
    <property type="term" value="P:FMN biosynthetic process"/>
    <property type="evidence" value="ECO:0007669"/>
    <property type="project" value="TreeGrafter"/>
</dbReference>
<protein>
    <recommendedName>
        <fullName evidence="10">Riboflavin kinase domain-containing protein</fullName>
    </recommendedName>
</protein>
<dbReference type="Gene3D" id="3.40.50.620">
    <property type="entry name" value="HUPs"/>
    <property type="match status" value="1"/>
</dbReference>
<keyword evidence="4" id="KW-0288">FMN</keyword>
<dbReference type="SUPFAM" id="SSF52374">
    <property type="entry name" value="Nucleotidylyl transferase"/>
    <property type="match status" value="1"/>
</dbReference>
<evidence type="ECO:0000313" key="11">
    <source>
        <dbReference type="EMBL" id="SVD37868.1"/>
    </source>
</evidence>
<name>A0A382UVY8_9ZZZZ</name>
<evidence type="ECO:0000256" key="7">
    <source>
        <dbReference type="ARBA" id="ARBA00022741"/>
    </source>
</evidence>
<dbReference type="InterPro" id="IPR023465">
    <property type="entry name" value="Riboflavin_kinase_dom_sf"/>
</dbReference>
<dbReference type="InterPro" id="IPR015864">
    <property type="entry name" value="FAD_synthase"/>
</dbReference>
<keyword evidence="8" id="KW-0274">FAD</keyword>
<evidence type="ECO:0000256" key="1">
    <source>
        <dbReference type="ARBA" id="ARBA00004726"/>
    </source>
</evidence>